<keyword evidence="3" id="KW-1185">Reference proteome</keyword>
<reference evidence="2" key="2">
    <citation type="submission" date="2021-01" db="UniProtKB">
        <authorList>
            <consortium name="EnsemblMetazoa"/>
        </authorList>
    </citation>
    <scope>IDENTIFICATION</scope>
</reference>
<evidence type="ECO:0000313" key="2">
    <source>
        <dbReference type="EnsemblMetazoa" id="XP_030842322"/>
    </source>
</evidence>
<dbReference type="Proteomes" id="UP000007110">
    <property type="component" value="Unassembled WGS sequence"/>
</dbReference>
<organism evidence="2 3">
    <name type="scientific">Strongylocentrotus purpuratus</name>
    <name type="common">Purple sea urchin</name>
    <dbReference type="NCBI Taxonomy" id="7668"/>
    <lineage>
        <taxon>Eukaryota</taxon>
        <taxon>Metazoa</taxon>
        <taxon>Echinodermata</taxon>
        <taxon>Eleutherozoa</taxon>
        <taxon>Echinozoa</taxon>
        <taxon>Echinoidea</taxon>
        <taxon>Euechinoidea</taxon>
        <taxon>Echinacea</taxon>
        <taxon>Camarodonta</taxon>
        <taxon>Echinidea</taxon>
        <taxon>Strongylocentrotidae</taxon>
        <taxon>Strongylocentrotus</taxon>
    </lineage>
</organism>
<dbReference type="RefSeq" id="XP_030842322.1">
    <property type="nucleotide sequence ID" value="XM_030986462.1"/>
</dbReference>
<dbReference type="EnsemblMetazoa" id="XM_030986462">
    <property type="protein sequence ID" value="XP_030842322"/>
    <property type="gene ID" value="LOC115924332"/>
</dbReference>
<keyword evidence="1" id="KW-0812">Transmembrane</keyword>
<sequence>MDYYRGYPYGYSSFSSSMDHDYHILQNLSGSLAHRFAASSWKTYAGVSLDRVLYDHDGRSSPSPHGHRLPNMRVDGKFMATCPKSEGSTNVHAELLILDWLHNLVDNSKWPPADGQLHTLHLFTFLSPCSGCIWWLGSFLHFLRENRLMPRIRIVLGYSKWYTPPGGLNIPGPFLTIPWLYELQHYFPNFKVMKIS</sequence>
<proteinExistence type="predicted"/>
<evidence type="ECO:0000256" key="1">
    <source>
        <dbReference type="SAM" id="Phobius"/>
    </source>
</evidence>
<name>A0A7M7NXW5_STRPU</name>
<accession>A0A7M7NXW5</accession>
<evidence type="ECO:0000313" key="3">
    <source>
        <dbReference type="Proteomes" id="UP000007110"/>
    </source>
</evidence>
<evidence type="ECO:0008006" key="4">
    <source>
        <dbReference type="Google" id="ProtNLM"/>
    </source>
</evidence>
<dbReference type="AlphaFoldDB" id="A0A7M7NXW5"/>
<keyword evidence="1" id="KW-1133">Transmembrane helix</keyword>
<feature type="transmembrane region" description="Helical" evidence="1">
    <location>
        <begin position="120"/>
        <end position="143"/>
    </location>
</feature>
<protein>
    <recommendedName>
        <fullName evidence="4">AID-like deaminase 3</fullName>
    </recommendedName>
</protein>
<dbReference type="InParanoid" id="A0A7M7NXW5"/>
<dbReference type="KEGG" id="spu:115924332"/>
<reference evidence="3" key="1">
    <citation type="submission" date="2015-02" db="EMBL/GenBank/DDBJ databases">
        <title>Genome sequencing for Strongylocentrotus purpuratus.</title>
        <authorList>
            <person name="Murali S."/>
            <person name="Liu Y."/>
            <person name="Vee V."/>
            <person name="English A."/>
            <person name="Wang M."/>
            <person name="Skinner E."/>
            <person name="Han Y."/>
            <person name="Muzny D.M."/>
            <person name="Worley K.C."/>
            <person name="Gibbs R.A."/>
        </authorList>
    </citation>
    <scope>NUCLEOTIDE SEQUENCE</scope>
</reference>
<dbReference type="GeneID" id="115924332"/>
<keyword evidence="1" id="KW-0472">Membrane</keyword>